<gene>
    <name evidence="2" type="ORF">AVDCRST_MAG88-4301</name>
</gene>
<dbReference type="GO" id="GO:0006508">
    <property type="term" value="P:proteolysis"/>
    <property type="evidence" value="ECO:0007669"/>
    <property type="project" value="InterPro"/>
</dbReference>
<dbReference type="Pfam" id="PF01244">
    <property type="entry name" value="Peptidase_M19"/>
    <property type="match status" value="1"/>
</dbReference>
<dbReference type="SUPFAM" id="SSF51556">
    <property type="entry name" value="Metallo-dependent hydrolases"/>
    <property type="match status" value="1"/>
</dbReference>
<sequence length="334" mass="36346">EAVLTREIRTSPEARAQYLEMWQRAGVTVACGTFSSFERLATAFEAAVRKIANAQAMLAALEEAMLLVRRASDIERAHAEGKHGLIVDFQNTTAIGDDLDRLDLFHGLGLRMVQLTYNLQNLVGDGCTETYQGGLTYFGREVVRRLNDLRILVDVSHCSEQVGWDALAVSTAPVIVSHSSSKAVANHDRGKSDELARAVAEGGGYFGVVTIPGFIRATPGAGLADVVRQVEHLVDICGIDHVGIGTDKAGPGPRTSSLIEFPETMPPQLPGEFNWSGFRTVEHRQTPEYTMEGFASFGDWPNVTVALAEAGFGEDELRKLLGLNYLRVFRDVVG</sequence>
<dbReference type="InterPro" id="IPR032466">
    <property type="entry name" value="Metal_Hydrolase"/>
</dbReference>
<dbReference type="PANTHER" id="PTHR10443:SF12">
    <property type="entry name" value="DIPEPTIDASE"/>
    <property type="match status" value="1"/>
</dbReference>
<dbReference type="InterPro" id="IPR008257">
    <property type="entry name" value="Pept_M19"/>
</dbReference>
<dbReference type="PANTHER" id="PTHR10443">
    <property type="entry name" value="MICROSOMAL DIPEPTIDASE"/>
    <property type="match status" value="1"/>
</dbReference>
<keyword evidence="2" id="KW-0378">Hydrolase</keyword>
<dbReference type="GO" id="GO:0070573">
    <property type="term" value="F:metallodipeptidase activity"/>
    <property type="evidence" value="ECO:0007669"/>
    <property type="project" value="InterPro"/>
</dbReference>
<feature type="non-terminal residue" evidence="2">
    <location>
        <position position="1"/>
    </location>
</feature>
<dbReference type="AlphaFoldDB" id="A0A6J4VSX8"/>
<evidence type="ECO:0000256" key="1">
    <source>
        <dbReference type="SAM" id="Coils"/>
    </source>
</evidence>
<name>A0A6J4VSX8_9BACT</name>
<reference evidence="2" key="1">
    <citation type="submission" date="2020-02" db="EMBL/GenBank/DDBJ databases">
        <authorList>
            <person name="Meier V. D."/>
        </authorList>
    </citation>
    <scope>NUCLEOTIDE SEQUENCE</scope>
    <source>
        <strain evidence="2">AVDCRST_MAG88</strain>
    </source>
</reference>
<proteinExistence type="predicted"/>
<accession>A0A6J4VSX8</accession>
<dbReference type="EC" id="3.4.13.19" evidence="2"/>
<keyword evidence="2" id="KW-0645">Protease</keyword>
<dbReference type="EMBL" id="CADCWM010001077">
    <property type="protein sequence ID" value="CAA9587968.1"/>
    <property type="molecule type" value="Genomic_DNA"/>
</dbReference>
<protein>
    <submittedName>
        <fullName evidence="2">Microsomal dipeptidase</fullName>
        <ecNumber evidence="2">3.4.13.19</ecNumber>
    </submittedName>
</protein>
<keyword evidence="2" id="KW-0224">Dipeptidase</keyword>
<feature type="coiled-coil region" evidence="1">
    <location>
        <begin position="44"/>
        <end position="71"/>
    </location>
</feature>
<dbReference type="PROSITE" id="PS51365">
    <property type="entry name" value="RENAL_DIPEPTIDASE_2"/>
    <property type="match status" value="1"/>
</dbReference>
<dbReference type="Gene3D" id="3.20.20.140">
    <property type="entry name" value="Metal-dependent hydrolases"/>
    <property type="match status" value="1"/>
</dbReference>
<organism evidence="2">
    <name type="scientific">uncultured Thermomicrobiales bacterium</name>
    <dbReference type="NCBI Taxonomy" id="1645740"/>
    <lineage>
        <taxon>Bacteria</taxon>
        <taxon>Pseudomonadati</taxon>
        <taxon>Thermomicrobiota</taxon>
        <taxon>Thermomicrobia</taxon>
        <taxon>Thermomicrobiales</taxon>
        <taxon>environmental samples</taxon>
    </lineage>
</organism>
<keyword evidence="1" id="KW-0175">Coiled coil</keyword>
<evidence type="ECO:0000313" key="2">
    <source>
        <dbReference type="EMBL" id="CAA9587968.1"/>
    </source>
</evidence>